<evidence type="ECO:0000313" key="1">
    <source>
        <dbReference type="EMBL" id="RLQ23054.1"/>
    </source>
</evidence>
<name>A0A3L7E0M7_9GAMM</name>
<dbReference type="RefSeq" id="WP_117952822.1">
    <property type="nucleotide sequence ID" value="NZ_QRAN01000003.1"/>
</dbReference>
<keyword evidence="2" id="KW-1185">Reference proteome</keyword>
<dbReference type="EMBL" id="QRAN01000003">
    <property type="protein sequence ID" value="RLQ23054.1"/>
    <property type="molecule type" value="Genomic_DNA"/>
</dbReference>
<protein>
    <submittedName>
        <fullName evidence="1">Uncharacterized protein</fullName>
    </submittedName>
</protein>
<accession>A0A3L7E0M7</accession>
<gene>
    <name evidence="1" type="ORF">DWB85_03490</name>
</gene>
<evidence type="ECO:0000313" key="2">
    <source>
        <dbReference type="Proteomes" id="UP000265509"/>
    </source>
</evidence>
<comment type="caution">
    <text evidence="1">The sequence shown here is derived from an EMBL/GenBank/DDBJ whole genome shotgun (WGS) entry which is preliminary data.</text>
</comment>
<dbReference type="AlphaFoldDB" id="A0A3L7E0M7"/>
<dbReference type="Proteomes" id="UP000265509">
    <property type="component" value="Unassembled WGS sequence"/>
</dbReference>
<proteinExistence type="predicted"/>
<reference evidence="1 2" key="1">
    <citation type="submission" date="2018-07" db="EMBL/GenBank/DDBJ databases">
        <title>Halioglobus sp. genome submission.</title>
        <authorList>
            <person name="Ye M.-Q."/>
            <person name="Du Z.-J."/>
        </authorList>
    </citation>
    <scope>NUCLEOTIDE SEQUENCE [LARGE SCALE GENOMIC DNA]</scope>
    <source>
        <strain evidence="1 2">U0301</strain>
    </source>
</reference>
<organism evidence="1 2">
    <name type="scientific">Seongchinamella sediminis</name>
    <dbReference type="NCBI Taxonomy" id="2283635"/>
    <lineage>
        <taxon>Bacteria</taxon>
        <taxon>Pseudomonadati</taxon>
        <taxon>Pseudomonadota</taxon>
        <taxon>Gammaproteobacteria</taxon>
        <taxon>Cellvibrionales</taxon>
        <taxon>Halieaceae</taxon>
        <taxon>Seongchinamella</taxon>
    </lineage>
</organism>
<sequence>MNKLGTRSLIYTALAALCALTAAVVGTAAGLWSFLQVVAVTEFIFWLANPDKKPRTRGW</sequence>